<accession>A0ABN8RIW5</accession>
<dbReference type="EMBL" id="CALNXK010000241">
    <property type="protein sequence ID" value="CAH3178529.1"/>
    <property type="molecule type" value="Genomic_DNA"/>
</dbReference>
<organism evidence="1 2">
    <name type="scientific">Porites lobata</name>
    <dbReference type="NCBI Taxonomy" id="104759"/>
    <lineage>
        <taxon>Eukaryota</taxon>
        <taxon>Metazoa</taxon>
        <taxon>Cnidaria</taxon>
        <taxon>Anthozoa</taxon>
        <taxon>Hexacorallia</taxon>
        <taxon>Scleractinia</taxon>
        <taxon>Fungiina</taxon>
        <taxon>Poritidae</taxon>
        <taxon>Porites</taxon>
    </lineage>
</organism>
<feature type="non-terminal residue" evidence="1">
    <location>
        <position position="1"/>
    </location>
</feature>
<keyword evidence="2" id="KW-1185">Reference proteome</keyword>
<reference evidence="1 2" key="1">
    <citation type="submission" date="2022-05" db="EMBL/GenBank/DDBJ databases">
        <authorList>
            <consortium name="Genoscope - CEA"/>
            <person name="William W."/>
        </authorList>
    </citation>
    <scope>NUCLEOTIDE SEQUENCE [LARGE SCALE GENOMIC DNA]</scope>
</reference>
<gene>
    <name evidence="1" type="ORF">PLOB_00020834</name>
</gene>
<protein>
    <submittedName>
        <fullName evidence="1">Uncharacterized protein</fullName>
    </submittedName>
</protein>
<evidence type="ECO:0000313" key="2">
    <source>
        <dbReference type="Proteomes" id="UP001159405"/>
    </source>
</evidence>
<dbReference type="Proteomes" id="UP001159405">
    <property type="component" value="Unassembled WGS sequence"/>
</dbReference>
<sequence length="117" mass="13418">QYLAYIYHFVKEWRKNPKWSLSCCLALLLPLNQLQGEIRGFTEKNIMKQQLQTGNIEMPTIGSTLRESGAVDVTLEEHAEREQEEATTDEKTIAKGVSTITKVVIHKPPRETYDTKL</sequence>
<comment type="caution">
    <text evidence="1">The sequence shown here is derived from an EMBL/GenBank/DDBJ whole genome shotgun (WGS) entry which is preliminary data.</text>
</comment>
<name>A0ABN8RIW5_9CNID</name>
<proteinExistence type="predicted"/>
<evidence type="ECO:0000313" key="1">
    <source>
        <dbReference type="EMBL" id="CAH3178529.1"/>
    </source>
</evidence>